<dbReference type="EMBL" id="PCRH01000026">
    <property type="protein sequence ID" value="PIP17197.1"/>
    <property type="molecule type" value="Genomic_DNA"/>
</dbReference>
<name>A0A2G9YD92_9BACT</name>
<gene>
    <name evidence="1" type="ORF">COX44_01185</name>
</gene>
<sequence>MWKLIKLQLRAKRKECWLEVIDLTYILLEIELRLLLTSKGGNQNVPLSRNKIDQQEYLMSLASLAKNKKFLNYSLWKKIVNFNKKRKDTIHGLAQGRISYTKLKDVCENTTELIHDIRNLWLPIIYGEGETLQ</sequence>
<proteinExistence type="predicted"/>
<dbReference type="AlphaFoldDB" id="A0A2G9YD92"/>
<evidence type="ECO:0000313" key="1">
    <source>
        <dbReference type="EMBL" id="PIP17197.1"/>
    </source>
</evidence>
<organism evidence="1 2">
    <name type="scientific">Candidatus Portnoybacteria bacterium CG23_combo_of_CG06-09_8_20_14_all_37_13</name>
    <dbReference type="NCBI Taxonomy" id="1974819"/>
    <lineage>
        <taxon>Bacteria</taxon>
        <taxon>Candidatus Portnoyibacteriota</taxon>
    </lineage>
</organism>
<dbReference type="Proteomes" id="UP000231480">
    <property type="component" value="Unassembled WGS sequence"/>
</dbReference>
<accession>A0A2G9YD92</accession>
<comment type="caution">
    <text evidence="1">The sequence shown here is derived from an EMBL/GenBank/DDBJ whole genome shotgun (WGS) entry which is preliminary data.</text>
</comment>
<protein>
    <submittedName>
        <fullName evidence="1">Uncharacterized protein</fullName>
    </submittedName>
</protein>
<reference evidence="1 2" key="1">
    <citation type="submission" date="2017-09" db="EMBL/GenBank/DDBJ databases">
        <title>Depth-based differentiation of microbial function through sediment-hosted aquifers and enrichment of novel symbionts in the deep terrestrial subsurface.</title>
        <authorList>
            <person name="Probst A.J."/>
            <person name="Ladd B."/>
            <person name="Jarett J.K."/>
            <person name="Geller-Mcgrath D.E."/>
            <person name="Sieber C.M."/>
            <person name="Emerson J.B."/>
            <person name="Anantharaman K."/>
            <person name="Thomas B.C."/>
            <person name="Malmstrom R."/>
            <person name="Stieglmeier M."/>
            <person name="Klingl A."/>
            <person name="Woyke T."/>
            <person name="Ryan C.M."/>
            <person name="Banfield J.F."/>
        </authorList>
    </citation>
    <scope>NUCLEOTIDE SEQUENCE [LARGE SCALE GENOMIC DNA]</scope>
    <source>
        <strain evidence="1">CG23_combo_of_CG06-09_8_20_14_all_37_13</strain>
    </source>
</reference>
<evidence type="ECO:0000313" key="2">
    <source>
        <dbReference type="Proteomes" id="UP000231480"/>
    </source>
</evidence>